<gene>
    <name evidence="1" type="ORF">ORAREDHAP_LOCUS28987</name>
</gene>
<accession>A0A6J5X8G8</accession>
<dbReference type="Proteomes" id="UP000507245">
    <property type="component" value="Unassembled WGS sequence"/>
</dbReference>
<keyword evidence="2" id="KW-1185">Reference proteome</keyword>
<reference evidence="2" key="1">
    <citation type="journal article" date="2020" name="Genome Biol.">
        <title>Gamete binning: chromosome-level and haplotype-resolved genome assembly enabled by high-throughput single-cell sequencing of gamete genomes.</title>
        <authorList>
            <person name="Campoy J.A."/>
            <person name="Sun H."/>
            <person name="Goel M."/>
            <person name="Jiao W.-B."/>
            <person name="Folz-Donahue K."/>
            <person name="Wang N."/>
            <person name="Rubio M."/>
            <person name="Liu C."/>
            <person name="Kukat C."/>
            <person name="Ruiz D."/>
            <person name="Huettel B."/>
            <person name="Schneeberger K."/>
        </authorList>
    </citation>
    <scope>NUCLEOTIDE SEQUENCE [LARGE SCALE GENOMIC DNA]</scope>
    <source>
        <strain evidence="2">cv. Rojo Pasion</strain>
    </source>
</reference>
<evidence type="ECO:0000313" key="2">
    <source>
        <dbReference type="Proteomes" id="UP000507245"/>
    </source>
</evidence>
<evidence type="ECO:0000313" key="1">
    <source>
        <dbReference type="EMBL" id="CAB4308843.1"/>
    </source>
</evidence>
<organism evidence="1 2">
    <name type="scientific">Prunus armeniaca</name>
    <name type="common">Apricot</name>
    <name type="synonym">Armeniaca vulgaris</name>
    <dbReference type="NCBI Taxonomy" id="36596"/>
    <lineage>
        <taxon>Eukaryota</taxon>
        <taxon>Viridiplantae</taxon>
        <taxon>Streptophyta</taxon>
        <taxon>Embryophyta</taxon>
        <taxon>Tracheophyta</taxon>
        <taxon>Spermatophyta</taxon>
        <taxon>Magnoliopsida</taxon>
        <taxon>eudicotyledons</taxon>
        <taxon>Gunneridae</taxon>
        <taxon>Pentapetalae</taxon>
        <taxon>rosids</taxon>
        <taxon>fabids</taxon>
        <taxon>Rosales</taxon>
        <taxon>Rosaceae</taxon>
        <taxon>Amygdaloideae</taxon>
        <taxon>Amygdaleae</taxon>
        <taxon>Prunus</taxon>
    </lineage>
</organism>
<evidence type="ECO:0008006" key="3">
    <source>
        <dbReference type="Google" id="ProtNLM"/>
    </source>
</evidence>
<dbReference type="OrthoDB" id="1748993at2759"/>
<proteinExistence type="predicted"/>
<name>A0A6J5X8G8_PRUAR</name>
<protein>
    <recommendedName>
        <fullName evidence="3">Retrotransposon gag domain-containing protein</fullName>
    </recommendedName>
</protein>
<dbReference type="EMBL" id="CAEKKB010000004">
    <property type="protein sequence ID" value="CAB4308843.1"/>
    <property type="molecule type" value="Genomic_DNA"/>
</dbReference>
<dbReference type="AlphaFoldDB" id="A0A6J5X8G8"/>
<sequence>MPRGLEFTKEEIQLPYTQDLLEPRVIGDSKAPKIPMYDGMTDLYDHLDNFRYAMKGCDANEVTKCRMFLTTLKGPTTSWFKRLAPNQSILSSSSEKSS</sequence>